<gene>
    <name evidence="1" type="ORF">DK389_19605</name>
</gene>
<name>A0A2U8W852_9HYPH</name>
<accession>A0A2U8W852</accession>
<keyword evidence="2" id="KW-1185">Reference proteome</keyword>
<dbReference type="Proteomes" id="UP000245926">
    <property type="component" value="Chromosome"/>
</dbReference>
<evidence type="ECO:0000313" key="1">
    <source>
        <dbReference type="EMBL" id="AWN42293.1"/>
    </source>
</evidence>
<dbReference type="KEGG" id="mets:DK389_19605"/>
<reference evidence="2" key="1">
    <citation type="submission" date="2018-05" db="EMBL/GenBank/DDBJ databases">
        <title>Complete Genome Sequence of Methylobacterium sp. 17SD2-17.</title>
        <authorList>
            <person name="Srinivasan S."/>
        </authorList>
    </citation>
    <scope>NUCLEOTIDE SEQUENCE [LARGE SCALE GENOMIC DNA]</scope>
    <source>
        <strain evidence="2">17SD2-17</strain>
    </source>
</reference>
<dbReference type="AlphaFoldDB" id="A0A2U8W852"/>
<evidence type="ECO:0000313" key="2">
    <source>
        <dbReference type="Proteomes" id="UP000245926"/>
    </source>
</evidence>
<protein>
    <submittedName>
        <fullName evidence="1">Uncharacterized protein</fullName>
    </submittedName>
</protein>
<organism evidence="1 2">
    <name type="scientific">Methylobacterium durans</name>
    <dbReference type="NCBI Taxonomy" id="2202825"/>
    <lineage>
        <taxon>Bacteria</taxon>
        <taxon>Pseudomonadati</taxon>
        <taxon>Pseudomonadota</taxon>
        <taxon>Alphaproteobacteria</taxon>
        <taxon>Hyphomicrobiales</taxon>
        <taxon>Methylobacteriaceae</taxon>
        <taxon>Methylobacterium</taxon>
    </lineage>
</organism>
<dbReference type="EMBL" id="CP029550">
    <property type="protein sequence ID" value="AWN42293.1"/>
    <property type="molecule type" value="Genomic_DNA"/>
</dbReference>
<dbReference type="OrthoDB" id="7997964at2"/>
<sequence>MFRAQYAALGEPRDMMLVIDRRDRRQQLFIGVPNPALFVAYRCVERCLGSDVPDASELVVGRLAVFQAVLRGRG</sequence>
<proteinExistence type="predicted"/>